<gene>
    <name evidence="3" type="ORF">EI97DRAFT_464307</name>
</gene>
<keyword evidence="1" id="KW-0175">Coiled coil</keyword>
<dbReference type="Proteomes" id="UP000800097">
    <property type="component" value="Unassembled WGS sequence"/>
</dbReference>
<keyword evidence="2" id="KW-0812">Transmembrane</keyword>
<feature type="coiled-coil region" evidence="1">
    <location>
        <begin position="15"/>
        <end position="49"/>
    </location>
</feature>
<name>A0A6A6JUM8_WESOR</name>
<sequence>MVHYNRVAPLVARDVERIEAQLDQISTQIAQLRHKVDDLKGEISAINLTIEKRFRQFYVGGSYAVLAIGAAALLLGVSCIPPYLENMRLDAQLELLNERRSPKGRGAIS</sequence>
<evidence type="ECO:0000256" key="1">
    <source>
        <dbReference type="SAM" id="Coils"/>
    </source>
</evidence>
<keyword evidence="2" id="KW-1133">Transmembrane helix</keyword>
<dbReference type="AlphaFoldDB" id="A0A6A6JUM8"/>
<feature type="transmembrane region" description="Helical" evidence="2">
    <location>
        <begin position="63"/>
        <end position="84"/>
    </location>
</feature>
<protein>
    <submittedName>
        <fullName evidence="3">Uncharacterized protein</fullName>
    </submittedName>
</protein>
<proteinExistence type="predicted"/>
<dbReference type="RefSeq" id="XP_033657869.1">
    <property type="nucleotide sequence ID" value="XM_033801410.1"/>
</dbReference>
<keyword evidence="4" id="KW-1185">Reference proteome</keyword>
<evidence type="ECO:0000313" key="4">
    <source>
        <dbReference type="Proteomes" id="UP000800097"/>
    </source>
</evidence>
<reference evidence="3" key="1">
    <citation type="journal article" date="2020" name="Stud. Mycol.">
        <title>101 Dothideomycetes genomes: a test case for predicting lifestyles and emergence of pathogens.</title>
        <authorList>
            <person name="Haridas S."/>
            <person name="Albert R."/>
            <person name="Binder M."/>
            <person name="Bloem J."/>
            <person name="Labutti K."/>
            <person name="Salamov A."/>
            <person name="Andreopoulos B."/>
            <person name="Baker S."/>
            <person name="Barry K."/>
            <person name="Bills G."/>
            <person name="Bluhm B."/>
            <person name="Cannon C."/>
            <person name="Castanera R."/>
            <person name="Culley D."/>
            <person name="Daum C."/>
            <person name="Ezra D."/>
            <person name="Gonzalez J."/>
            <person name="Henrissat B."/>
            <person name="Kuo A."/>
            <person name="Liang C."/>
            <person name="Lipzen A."/>
            <person name="Lutzoni F."/>
            <person name="Magnuson J."/>
            <person name="Mondo S."/>
            <person name="Nolan M."/>
            <person name="Ohm R."/>
            <person name="Pangilinan J."/>
            <person name="Park H.-J."/>
            <person name="Ramirez L."/>
            <person name="Alfaro M."/>
            <person name="Sun H."/>
            <person name="Tritt A."/>
            <person name="Yoshinaga Y."/>
            <person name="Zwiers L.-H."/>
            <person name="Turgeon B."/>
            <person name="Goodwin S."/>
            <person name="Spatafora J."/>
            <person name="Crous P."/>
            <person name="Grigoriev I."/>
        </authorList>
    </citation>
    <scope>NUCLEOTIDE SEQUENCE</scope>
    <source>
        <strain evidence="3">CBS 379.55</strain>
    </source>
</reference>
<evidence type="ECO:0000313" key="3">
    <source>
        <dbReference type="EMBL" id="KAF2280331.1"/>
    </source>
</evidence>
<accession>A0A6A6JUM8</accession>
<dbReference type="EMBL" id="ML986485">
    <property type="protein sequence ID" value="KAF2280331.1"/>
    <property type="molecule type" value="Genomic_DNA"/>
</dbReference>
<evidence type="ECO:0000256" key="2">
    <source>
        <dbReference type="SAM" id="Phobius"/>
    </source>
</evidence>
<dbReference type="GeneID" id="54554585"/>
<keyword evidence="2" id="KW-0472">Membrane</keyword>
<organism evidence="3 4">
    <name type="scientific">Westerdykella ornata</name>
    <dbReference type="NCBI Taxonomy" id="318751"/>
    <lineage>
        <taxon>Eukaryota</taxon>
        <taxon>Fungi</taxon>
        <taxon>Dikarya</taxon>
        <taxon>Ascomycota</taxon>
        <taxon>Pezizomycotina</taxon>
        <taxon>Dothideomycetes</taxon>
        <taxon>Pleosporomycetidae</taxon>
        <taxon>Pleosporales</taxon>
        <taxon>Sporormiaceae</taxon>
        <taxon>Westerdykella</taxon>
    </lineage>
</organism>